<reference evidence="1" key="1">
    <citation type="submission" date="2021-01" db="EMBL/GenBank/DDBJ databases">
        <authorList>
            <person name="Corre E."/>
            <person name="Pelletier E."/>
            <person name="Niang G."/>
            <person name="Scheremetjew M."/>
            <person name="Finn R."/>
            <person name="Kale V."/>
            <person name="Holt S."/>
            <person name="Cochrane G."/>
            <person name="Meng A."/>
            <person name="Brown T."/>
            <person name="Cohen L."/>
        </authorList>
    </citation>
    <scope>NUCLEOTIDE SEQUENCE</scope>
    <source>
        <strain evidence="1">S3</strain>
    </source>
</reference>
<dbReference type="AlphaFoldDB" id="A0A7S3N1A4"/>
<protein>
    <submittedName>
        <fullName evidence="1">Uncharacterized protein</fullName>
    </submittedName>
</protein>
<proteinExistence type="predicted"/>
<sequence>MVHVARLPQNRRILRLLLHSGLDPVHLLAALNCVVSPWSTAIQVEFLGFGIKLSKEFLSVCCHSFAEEEAAVNVEERELLSVVTDDPLLLVPPVVEVPLGILTGQLKLSRCTAELAVVVAPNGVDGEVADRLSRAEQTVHRVELFLSRRLCDIRIQVVSDRHKEVEVLNGARFRMFLHLVNSVEDNVGAMKILHISEIADNDKTNARSFGLR</sequence>
<evidence type="ECO:0000313" key="1">
    <source>
        <dbReference type="EMBL" id="CAE0332019.1"/>
    </source>
</evidence>
<dbReference type="EMBL" id="HBIH01031710">
    <property type="protein sequence ID" value="CAE0332019.1"/>
    <property type="molecule type" value="Transcribed_RNA"/>
</dbReference>
<gene>
    <name evidence="1" type="ORF">SINC0208_LOCUS12655</name>
</gene>
<accession>A0A7S3N1A4</accession>
<organism evidence="1">
    <name type="scientific">Strombidium inclinatum</name>
    <dbReference type="NCBI Taxonomy" id="197538"/>
    <lineage>
        <taxon>Eukaryota</taxon>
        <taxon>Sar</taxon>
        <taxon>Alveolata</taxon>
        <taxon>Ciliophora</taxon>
        <taxon>Intramacronucleata</taxon>
        <taxon>Spirotrichea</taxon>
        <taxon>Oligotrichia</taxon>
        <taxon>Strombidiidae</taxon>
        <taxon>Strombidium</taxon>
    </lineage>
</organism>
<name>A0A7S3N1A4_9SPIT</name>